<dbReference type="AlphaFoldDB" id="A0AAN8YJ28"/>
<feature type="region of interest" description="Disordered" evidence="1">
    <location>
        <begin position="1"/>
        <end position="127"/>
    </location>
</feature>
<reference evidence="2 3" key="1">
    <citation type="submission" date="2024-02" db="EMBL/GenBank/DDBJ databases">
        <title>de novo genome assembly of Solanum bulbocastanum strain 11H21.</title>
        <authorList>
            <person name="Hosaka A.J."/>
        </authorList>
    </citation>
    <scope>NUCLEOTIDE SEQUENCE [LARGE SCALE GENOMIC DNA]</scope>
    <source>
        <tissue evidence="2">Young leaves</tissue>
    </source>
</reference>
<protein>
    <submittedName>
        <fullName evidence="2">Uncharacterized protein</fullName>
    </submittedName>
</protein>
<evidence type="ECO:0000313" key="3">
    <source>
        <dbReference type="Proteomes" id="UP001371456"/>
    </source>
</evidence>
<comment type="caution">
    <text evidence="2">The sequence shown here is derived from an EMBL/GenBank/DDBJ whole genome shotgun (WGS) entry which is preliminary data.</text>
</comment>
<gene>
    <name evidence="2" type="ORF">RDI58_007279</name>
</gene>
<accession>A0AAN8YJ28</accession>
<organism evidence="2 3">
    <name type="scientific">Solanum bulbocastanum</name>
    <name type="common">Wild potato</name>
    <dbReference type="NCBI Taxonomy" id="147425"/>
    <lineage>
        <taxon>Eukaryota</taxon>
        <taxon>Viridiplantae</taxon>
        <taxon>Streptophyta</taxon>
        <taxon>Embryophyta</taxon>
        <taxon>Tracheophyta</taxon>
        <taxon>Spermatophyta</taxon>
        <taxon>Magnoliopsida</taxon>
        <taxon>eudicotyledons</taxon>
        <taxon>Gunneridae</taxon>
        <taxon>Pentapetalae</taxon>
        <taxon>asterids</taxon>
        <taxon>lamiids</taxon>
        <taxon>Solanales</taxon>
        <taxon>Solanaceae</taxon>
        <taxon>Solanoideae</taxon>
        <taxon>Solaneae</taxon>
        <taxon>Solanum</taxon>
    </lineage>
</organism>
<name>A0AAN8YJ28_SOLBU</name>
<evidence type="ECO:0000256" key="1">
    <source>
        <dbReference type="SAM" id="MobiDB-lite"/>
    </source>
</evidence>
<feature type="compositionally biased region" description="Polar residues" evidence="1">
    <location>
        <begin position="113"/>
        <end position="127"/>
    </location>
</feature>
<evidence type="ECO:0000313" key="2">
    <source>
        <dbReference type="EMBL" id="KAK6793826.1"/>
    </source>
</evidence>
<dbReference type="EMBL" id="JBANQN010000003">
    <property type="protein sequence ID" value="KAK6793826.1"/>
    <property type="molecule type" value="Genomic_DNA"/>
</dbReference>
<dbReference type="Proteomes" id="UP001371456">
    <property type="component" value="Unassembled WGS sequence"/>
</dbReference>
<sequence length="127" mass="13747">MGRTNIDMQPHKRSQGIVINEGGVNPPKKERTEPLNGGKGKGKRPTSEVSEHNSGSEGKAFDSQAILSEPEDDQPLQSRRAEIRARSHPNSSRAPTASSPANTMPTPAPHVAQYNQYKSLLTGYSTN</sequence>
<feature type="compositionally biased region" description="Polar residues" evidence="1">
    <location>
        <begin position="88"/>
        <end position="105"/>
    </location>
</feature>
<proteinExistence type="predicted"/>
<keyword evidence="3" id="KW-1185">Reference proteome</keyword>